<dbReference type="RefSeq" id="XP_046042573.1">
    <property type="nucleotide sequence ID" value="XM_046185167.1"/>
</dbReference>
<name>A0A9P9JUJ7_FUSRE</name>
<dbReference type="EMBL" id="JAGMUX010000025">
    <property type="protein sequence ID" value="KAH7227142.1"/>
    <property type="molecule type" value="Genomic_DNA"/>
</dbReference>
<comment type="caution">
    <text evidence="2">The sequence shown here is derived from an EMBL/GenBank/DDBJ whole genome shotgun (WGS) entry which is preliminary data.</text>
</comment>
<accession>A0A9P9JUJ7</accession>
<sequence length="195" mass="21703">MQRYKGEGGKTSNNDAARIKVSVCSKGNEPITVQTRGRQRFLTPNVPYLPDAEFPPEDSRPRIIDPESPTPRASIQVLDISTGEIVLEAAKPGPCGLHQEEDPRPTLEFLTTLEPDEPLVRYVDVSSLISKLPDGKYGLRMEPRGMWWCTGGYGDFGIEPEDRVPHHVFSTLIPPDILRCEDVVELKIKNGTVLP</sequence>
<keyword evidence="3" id="KW-1185">Reference proteome</keyword>
<dbReference type="AlphaFoldDB" id="A0A9P9JUJ7"/>
<dbReference type="OrthoDB" id="5272229at2759"/>
<organism evidence="2 3">
    <name type="scientific">Fusarium redolens</name>
    <dbReference type="NCBI Taxonomy" id="48865"/>
    <lineage>
        <taxon>Eukaryota</taxon>
        <taxon>Fungi</taxon>
        <taxon>Dikarya</taxon>
        <taxon>Ascomycota</taxon>
        <taxon>Pezizomycotina</taxon>
        <taxon>Sordariomycetes</taxon>
        <taxon>Hypocreomycetidae</taxon>
        <taxon>Hypocreales</taxon>
        <taxon>Nectriaceae</taxon>
        <taxon>Fusarium</taxon>
        <taxon>Fusarium redolens species complex</taxon>
    </lineage>
</organism>
<dbReference type="Proteomes" id="UP000720189">
    <property type="component" value="Unassembled WGS sequence"/>
</dbReference>
<evidence type="ECO:0000313" key="2">
    <source>
        <dbReference type="EMBL" id="KAH7227142.1"/>
    </source>
</evidence>
<dbReference type="GeneID" id="70215121"/>
<reference evidence="2" key="1">
    <citation type="journal article" date="2021" name="Nat. Commun.">
        <title>Genetic determinants of endophytism in the Arabidopsis root mycobiome.</title>
        <authorList>
            <person name="Mesny F."/>
            <person name="Miyauchi S."/>
            <person name="Thiergart T."/>
            <person name="Pickel B."/>
            <person name="Atanasova L."/>
            <person name="Karlsson M."/>
            <person name="Huettel B."/>
            <person name="Barry K.W."/>
            <person name="Haridas S."/>
            <person name="Chen C."/>
            <person name="Bauer D."/>
            <person name="Andreopoulos W."/>
            <person name="Pangilinan J."/>
            <person name="LaButti K."/>
            <person name="Riley R."/>
            <person name="Lipzen A."/>
            <person name="Clum A."/>
            <person name="Drula E."/>
            <person name="Henrissat B."/>
            <person name="Kohler A."/>
            <person name="Grigoriev I.V."/>
            <person name="Martin F.M."/>
            <person name="Hacquard S."/>
        </authorList>
    </citation>
    <scope>NUCLEOTIDE SEQUENCE</scope>
    <source>
        <strain evidence="2">MPI-CAGE-AT-0023</strain>
    </source>
</reference>
<protein>
    <submittedName>
        <fullName evidence="2">Uncharacterized protein</fullName>
    </submittedName>
</protein>
<evidence type="ECO:0000313" key="3">
    <source>
        <dbReference type="Proteomes" id="UP000720189"/>
    </source>
</evidence>
<feature type="region of interest" description="Disordered" evidence="1">
    <location>
        <begin position="44"/>
        <end position="70"/>
    </location>
</feature>
<gene>
    <name evidence="2" type="ORF">BKA55DRAFT_212316</name>
</gene>
<evidence type="ECO:0000256" key="1">
    <source>
        <dbReference type="SAM" id="MobiDB-lite"/>
    </source>
</evidence>
<proteinExistence type="predicted"/>